<dbReference type="AlphaFoldDB" id="A0A6G1L2Y2"/>
<proteinExistence type="predicted"/>
<dbReference type="EMBL" id="ML995859">
    <property type="protein sequence ID" value="KAF2767186.1"/>
    <property type="molecule type" value="Genomic_DNA"/>
</dbReference>
<dbReference type="Proteomes" id="UP000799436">
    <property type="component" value="Unassembled WGS sequence"/>
</dbReference>
<keyword evidence="2" id="KW-1185">Reference proteome</keyword>
<sequence>EEEGLVAWEGGREGVLREGLLGEGGGGVDEGWEVVPGDGGDGVGWAVPSLEEVEVELLERRKRRLIDQL</sequence>
<gene>
    <name evidence="1" type="ORF">EJ03DRAFT_353234</name>
</gene>
<name>A0A6G1L2Y2_9PEZI</name>
<protein>
    <submittedName>
        <fullName evidence="1">Uncharacterized protein</fullName>
    </submittedName>
</protein>
<evidence type="ECO:0000313" key="1">
    <source>
        <dbReference type="EMBL" id="KAF2767186.1"/>
    </source>
</evidence>
<reference evidence="1" key="1">
    <citation type="journal article" date="2020" name="Stud. Mycol.">
        <title>101 Dothideomycetes genomes: a test case for predicting lifestyles and emergence of pathogens.</title>
        <authorList>
            <person name="Haridas S."/>
            <person name="Albert R."/>
            <person name="Binder M."/>
            <person name="Bloem J."/>
            <person name="Labutti K."/>
            <person name="Salamov A."/>
            <person name="Andreopoulos B."/>
            <person name="Baker S."/>
            <person name="Barry K."/>
            <person name="Bills G."/>
            <person name="Bluhm B."/>
            <person name="Cannon C."/>
            <person name="Castanera R."/>
            <person name="Culley D."/>
            <person name="Daum C."/>
            <person name="Ezra D."/>
            <person name="Gonzalez J."/>
            <person name="Henrissat B."/>
            <person name="Kuo A."/>
            <person name="Liang C."/>
            <person name="Lipzen A."/>
            <person name="Lutzoni F."/>
            <person name="Magnuson J."/>
            <person name="Mondo S."/>
            <person name="Nolan M."/>
            <person name="Ohm R."/>
            <person name="Pangilinan J."/>
            <person name="Park H.-J."/>
            <person name="Ramirez L."/>
            <person name="Alfaro M."/>
            <person name="Sun H."/>
            <person name="Tritt A."/>
            <person name="Yoshinaga Y."/>
            <person name="Zwiers L.-H."/>
            <person name="Turgeon B."/>
            <person name="Goodwin S."/>
            <person name="Spatafora J."/>
            <person name="Crous P."/>
            <person name="Grigoriev I."/>
        </authorList>
    </citation>
    <scope>NUCLEOTIDE SEQUENCE</scope>
    <source>
        <strain evidence="1">CBS 116005</strain>
    </source>
</reference>
<feature type="non-terminal residue" evidence="1">
    <location>
        <position position="1"/>
    </location>
</feature>
<organism evidence="1 2">
    <name type="scientific">Teratosphaeria nubilosa</name>
    <dbReference type="NCBI Taxonomy" id="161662"/>
    <lineage>
        <taxon>Eukaryota</taxon>
        <taxon>Fungi</taxon>
        <taxon>Dikarya</taxon>
        <taxon>Ascomycota</taxon>
        <taxon>Pezizomycotina</taxon>
        <taxon>Dothideomycetes</taxon>
        <taxon>Dothideomycetidae</taxon>
        <taxon>Mycosphaerellales</taxon>
        <taxon>Teratosphaeriaceae</taxon>
        <taxon>Teratosphaeria</taxon>
    </lineage>
</organism>
<evidence type="ECO:0000313" key="2">
    <source>
        <dbReference type="Proteomes" id="UP000799436"/>
    </source>
</evidence>
<accession>A0A6G1L2Y2</accession>